<comment type="caution">
    <text evidence="4">The sequence shown here is derived from an EMBL/GenBank/DDBJ whole genome shotgun (WGS) entry which is preliminary data.</text>
</comment>
<dbReference type="EMBL" id="VYZF01000209">
    <property type="protein sequence ID" value="NWT38584.1"/>
    <property type="molecule type" value="Genomic_DNA"/>
</dbReference>
<dbReference type="Pfam" id="PF01734">
    <property type="entry name" value="Patatin"/>
    <property type="match status" value="1"/>
</dbReference>
<dbReference type="GO" id="GO:0016020">
    <property type="term" value="C:membrane"/>
    <property type="evidence" value="ECO:0007669"/>
    <property type="project" value="TreeGrafter"/>
</dbReference>
<dbReference type="AlphaFoldDB" id="A0A7K5N8L7"/>
<evidence type="ECO:0000256" key="1">
    <source>
        <dbReference type="ARBA" id="ARBA00023098"/>
    </source>
</evidence>
<dbReference type="PANTHER" id="PTHR12406:SF22">
    <property type="entry name" value="1-ACYLGLYCEROL-3-PHOSPHATE O-ACYLTRANSFERASE PNPLA3"/>
    <property type="match status" value="1"/>
</dbReference>
<protein>
    <submittedName>
        <fullName evidence="4">PLPL2 protein</fullName>
    </submittedName>
</protein>
<proteinExistence type="predicted"/>
<feature type="non-terminal residue" evidence="4">
    <location>
        <position position="241"/>
    </location>
</feature>
<feature type="short sequence motif" description="GXGXXG" evidence="2">
    <location>
        <begin position="14"/>
        <end position="19"/>
    </location>
</feature>
<dbReference type="GO" id="GO:0019433">
    <property type="term" value="P:triglyceride catabolic process"/>
    <property type="evidence" value="ECO:0007669"/>
    <property type="project" value="TreeGrafter"/>
</dbReference>
<evidence type="ECO:0000256" key="2">
    <source>
        <dbReference type="PROSITE-ProRule" id="PRU01161"/>
    </source>
</evidence>
<dbReference type="InterPro" id="IPR016035">
    <property type="entry name" value="Acyl_Trfase/lysoPLipase"/>
</dbReference>
<feature type="active site" description="Proton acceptor" evidence="2">
    <location>
        <position position="152"/>
    </location>
</feature>
<accession>A0A7K5N8L7</accession>
<dbReference type="GO" id="GO:0005737">
    <property type="term" value="C:cytoplasm"/>
    <property type="evidence" value="ECO:0007669"/>
    <property type="project" value="TreeGrafter"/>
</dbReference>
<keyword evidence="2" id="KW-0442">Lipid degradation</keyword>
<feature type="short sequence motif" description="GXSXG" evidence="2">
    <location>
        <begin position="45"/>
        <end position="49"/>
    </location>
</feature>
<dbReference type="InterPro" id="IPR033562">
    <property type="entry name" value="PLPL"/>
</dbReference>
<dbReference type="PANTHER" id="PTHR12406">
    <property type="entry name" value="CALCIUM-INDEPENDENT PHOSPHOLIPASE A2 IPLA2 -RELATED"/>
    <property type="match status" value="1"/>
</dbReference>
<dbReference type="SUPFAM" id="SSF52151">
    <property type="entry name" value="FabD/lysophospholipase-like"/>
    <property type="match status" value="1"/>
</dbReference>
<keyword evidence="5" id="KW-1185">Reference proteome</keyword>
<dbReference type="Proteomes" id="UP000524558">
    <property type="component" value="Unassembled WGS sequence"/>
</dbReference>
<gene>
    <name evidence="4" type="primary">Pnpla2_1</name>
    <name evidence="4" type="ORF">CHRMAC_R13814</name>
</gene>
<feature type="domain" description="PNPLA" evidence="3">
    <location>
        <begin position="10"/>
        <end position="165"/>
    </location>
</feature>
<dbReference type="GO" id="GO:0004806">
    <property type="term" value="F:triacylglycerol lipase activity"/>
    <property type="evidence" value="ECO:0007669"/>
    <property type="project" value="TreeGrafter"/>
</dbReference>
<dbReference type="Gene3D" id="3.40.1090.10">
    <property type="entry name" value="Cytosolic phospholipase A2 catalytic domain"/>
    <property type="match status" value="2"/>
</dbReference>
<evidence type="ECO:0000259" key="3">
    <source>
        <dbReference type="PROSITE" id="PS51635"/>
    </source>
</evidence>
<feature type="active site" description="Nucleophile" evidence="2">
    <location>
        <position position="47"/>
    </location>
</feature>
<feature type="short sequence motif" description="DGA/G" evidence="2">
    <location>
        <begin position="152"/>
        <end position="154"/>
    </location>
</feature>
<reference evidence="4 5" key="1">
    <citation type="submission" date="2019-09" db="EMBL/GenBank/DDBJ databases">
        <title>Bird 10,000 Genomes (B10K) Project - Family phase.</title>
        <authorList>
            <person name="Zhang G."/>
        </authorList>
    </citation>
    <scope>NUCLEOTIDE SEQUENCE [LARGE SCALE GENOMIC DNA]</scope>
    <source>
        <strain evidence="4">B10K-DU-021-33</strain>
        <tissue evidence="4">Mixed tissue sample</tissue>
    </source>
</reference>
<evidence type="ECO:0000313" key="5">
    <source>
        <dbReference type="Proteomes" id="UP000524558"/>
    </source>
</evidence>
<keyword evidence="2" id="KW-0378">Hydrolase</keyword>
<organism evidence="4 5">
    <name type="scientific">Chroicocephalus maculipennis</name>
    <name type="common">Brown-hooded gull</name>
    <name type="synonym">Larus maculipennis</name>
    <dbReference type="NCBI Taxonomy" id="287016"/>
    <lineage>
        <taxon>Eukaryota</taxon>
        <taxon>Metazoa</taxon>
        <taxon>Chordata</taxon>
        <taxon>Craniata</taxon>
        <taxon>Vertebrata</taxon>
        <taxon>Euteleostomi</taxon>
        <taxon>Archelosauria</taxon>
        <taxon>Archosauria</taxon>
        <taxon>Dinosauria</taxon>
        <taxon>Saurischia</taxon>
        <taxon>Theropoda</taxon>
        <taxon>Coelurosauria</taxon>
        <taxon>Aves</taxon>
        <taxon>Neognathae</taxon>
        <taxon>Neoaves</taxon>
        <taxon>Charadriiformes</taxon>
        <taxon>Laridae</taxon>
        <taxon>Chroicocephalus</taxon>
    </lineage>
</organism>
<keyword evidence="1 2" id="KW-0443">Lipid metabolism</keyword>
<dbReference type="GO" id="GO:0005811">
    <property type="term" value="C:lipid droplet"/>
    <property type="evidence" value="ECO:0007669"/>
    <property type="project" value="TreeGrafter"/>
</dbReference>
<sequence>MLDRERGWSVSFAGCGFLGVYHIGAATCLQERAPHVIRDARHIYGASAGALAGAVLVGGGSLGQRLRSAAPAFCLKSQCDLSCSPLSLSLVMGGGDPILEYISLRGNCIFILLRTEGRRKRSWNALKSVELIINSFLNFQCFNMTYSWRYVDGGISDNLPHYESKNTITVSPFAGECDICPKGNSANFHEMNVTNTSIQLSLGNLYRLTQALFPPEPKVLGEICEQGYSDALKFLKENGML</sequence>
<dbReference type="GO" id="GO:0055088">
    <property type="term" value="P:lipid homeostasis"/>
    <property type="evidence" value="ECO:0007669"/>
    <property type="project" value="TreeGrafter"/>
</dbReference>
<dbReference type="InterPro" id="IPR002641">
    <property type="entry name" value="PNPLA_dom"/>
</dbReference>
<feature type="non-terminal residue" evidence="4">
    <location>
        <position position="1"/>
    </location>
</feature>
<dbReference type="PROSITE" id="PS51635">
    <property type="entry name" value="PNPLA"/>
    <property type="match status" value="1"/>
</dbReference>
<name>A0A7K5N8L7_CHRMC</name>
<evidence type="ECO:0000313" key="4">
    <source>
        <dbReference type="EMBL" id="NWT38584.1"/>
    </source>
</evidence>